<dbReference type="GeneTree" id="ENSGT00940000174459"/>
<dbReference type="CTD" id="219844"/>
<sequence>MAARGGCLNLGGSCESQRSSGSGAAGPENPPSLVGTMEKVLRAEREEQLAADLSPQSSWQRCSHVPSCFQDDPYADSSIASGTQPALPMDQRETRRLMMKRKVLRHRPDGRVEVSDESPSIKSDMNTYPWNLRQSRTYRDGTISEGETETASGTLEDFLHYDEDDDWFLEDRPYSLRGDFGSDTVSERSVPVPRGRLPRGRLPRGQSLRVPAYIAPQAERVKRTDPVARLNAYRQDWERFRFPGQDSHQGLRWAMRTQMLQSGLPRRAQKHLVPNTYEVPTTKKRDSLRFGVRWDLAHCNMPRRNTTY</sequence>
<comment type="similarity">
    <text evidence="3">Belongs to the HYLS1 family.</text>
</comment>
<dbReference type="PANTHER" id="PTHR34174">
    <property type="entry name" value="HYDROLETHALUS SYNDROME PROTEIN 1"/>
    <property type="match status" value="1"/>
</dbReference>
<dbReference type="GO" id="GO:0060271">
    <property type="term" value="P:cilium assembly"/>
    <property type="evidence" value="ECO:0007669"/>
    <property type="project" value="TreeGrafter"/>
</dbReference>
<evidence type="ECO:0000256" key="1">
    <source>
        <dbReference type="ARBA" id="ARBA00004114"/>
    </source>
</evidence>
<evidence type="ECO:0000256" key="7">
    <source>
        <dbReference type="ARBA" id="ARBA00023273"/>
    </source>
</evidence>
<feature type="region of interest" description="Disordered" evidence="8">
    <location>
        <begin position="1"/>
        <end position="34"/>
    </location>
</feature>
<dbReference type="PANTHER" id="PTHR34174:SF1">
    <property type="entry name" value="CENTRIOLAR AND CILIOGENESIS-ASSOCIATED PROTEIN HYLS1"/>
    <property type="match status" value="1"/>
</dbReference>
<dbReference type="OMA" id="CFQDDPY"/>
<evidence type="ECO:0000256" key="8">
    <source>
        <dbReference type="SAM" id="MobiDB-lite"/>
    </source>
</evidence>
<evidence type="ECO:0000256" key="6">
    <source>
        <dbReference type="ARBA" id="ARBA00023212"/>
    </source>
</evidence>
<reference evidence="10" key="2">
    <citation type="submission" date="2025-09" db="UniProtKB">
        <authorList>
            <consortium name="Ensembl"/>
        </authorList>
    </citation>
    <scope>IDENTIFICATION</scope>
</reference>
<dbReference type="AlphaFoldDB" id="A0A8C9NWA6"/>
<dbReference type="InterPro" id="IPR052319">
    <property type="entry name" value="Centriolar_ciliogenesis_assoc"/>
</dbReference>
<reference evidence="10" key="1">
    <citation type="submission" date="2025-08" db="UniProtKB">
        <authorList>
            <consortium name="Ensembl"/>
        </authorList>
    </citation>
    <scope>IDENTIFICATION</scope>
</reference>
<dbReference type="Proteomes" id="UP000694409">
    <property type="component" value="Unassembled WGS sequence"/>
</dbReference>
<keyword evidence="6" id="KW-0206">Cytoskeleton</keyword>
<gene>
    <name evidence="10" type="primary">HYLS1</name>
</gene>
<dbReference type="Pfam" id="PF15311">
    <property type="entry name" value="HYLS1_C"/>
    <property type="match status" value="1"/>
</dbReference>
<keyword evidence="4" id="KW-0963">Cytoplasm</keyword>
<keyword evidence="5" id="KW-0970">Cilium biogenesis/degradation</keyword>
<dbReference type="KEGG" id="scan:103822839"/>
<dbReference type="PRINTS" id="PR02098">
    <property type="entry name" value="HYLETHALUSS1"/>
</dbReference>
<dbReference type="InterPro" id="IPR026227">
    <property type="entry name" value="HYLS1"/>
</dbReference>
<evidence type="ECO:0000256" key="4">
    <source>
        <dbReference type="ARBA" id="ARBA00022490"/>
    </source>
</evidence>
<evidence type="ECO:0000256" key="3">
    <source>
        <dbReference type="ARBA" id="ARBA00010091"/>
    </source>
</evidence>
<keyword evidence="11" id="KW-1185">Reference proteome</keyword>
<organism evidence="10 11">
    <name type="scientific">Serinus canaria</name>
    <name type="common">Island canary</name>
    <name type="synonym">Fringilla canaria</name>
    <dbReference type="NCBI Taxonomy" id="9135"/>
    <lineage>
        <taxon>Eukaryota</taxon>
        <taxon>Metazoa</taxon>
        <taxon>Chordata</taxon>
        <taxon>Craniata</taxon>
        <taxon>Vertebrata</taxon>
        <taxon>Euteleostomi</taxon>
        <taxon>Archelosauria</taxon>
        <taxon>Archosauria</taxon>
        <taxon>Dinosauria</taxon>
        <taxon>Saurischia</taxon>
        <taxon>Theropoda</taxon>
        <taxon>Coelurosauria</taxon>
        <taxon>Aves</taxon>
        <taxon>Neognathae</taxon>
        <taxon>Neoaves</taxon>
        <taxon>Telluraves</taxon>
        <taxon>Australaves</taxon>
        <taxon>Passeriformes</taxon>
        <taxon>Passeroidea</taxon>
        <taxon>Fringillidae</taxon>
        <taxon>Carduelinae</taxon>
        <taxon>Serinus</taxon>
    </lineage>
</organism>
<evidence type="ECO:0000256" key="2">
    <source>
        <dbReference type="ARBA" id="ARBA00004138"/>
    </source>
</evidence>
<evidence type="ECO:0000259" key="9">
    <source>
        <dbReference type="Pfam" id="PF15311"/>
    </source>
</evidence>
<evidence type="ECO:0000256" key="5">
    <source>
        <dbReference type="ARBA" id="ARBA00022794"/>
    </source>
</evidence>
<dbReference type="Ensembl" id="ENSSCAT00000026785.1">
    <property type="protein sequence ID" value="ENSSCAP00000024076.1"/>
    <property type="gene ID" value="ENSSCAG00000017235.1"/>
</dbReference>
<accession>A0A8C9NWA6</accession>
<feature type="region of interest" description="Disordered" evidence="8">
    <location>
        <begin position="184"/>
        <end position="204"/>
    </location>
</feature>
<name>A0A8C9NWA6_SERCA</name>
<proteinExistence type="inferred from homology"/>
<evidence type="ECO:0000313" key="10">
    <source>
        <dbReference type="Ensembl" id="ENSSCAP00000024076.1"/>
    </source>
</evidence>
<dbReference type="OrthoDB" id="25767at2759"/>
<dbReference type="InterPro" id="IPR027918">
    <property type="entry name" value="HYLS1_C_dom"/>
</dbReference>
<comment type="subcellular location">
    <subcellularLocation>
        <location evidence="2">Cell projection</location>
        <location evidence="2">Cilium</location>
    </subcellularLocation>
    <subcellularLocation>
        <location evidence="1">Cytoplasm</location>
        <location evidence="1">Cytoskeleton</location>
        <location evidence="1">Microtubule organizing center</location>
        <location evidence="1">Centrosome</location>
        <location evidence="1">Centriole</location>
    </subcellularLocation>
</comment>
<dbReference type="GO" id="GO:0005814">
    <property type="term" value="C:centriole"/>
    <property type="evidence" value="ECO:0007669"/>
    <property type="project" value="UniProtKB-SubCell"/>
</dbReference>
<feature type="domain" description="Centriolar and ciliogenesis-associated protein HYLS1 C-terminal" evidence="9">
    <location>
        <begin position="214"/>
        <end position="297"/>
    </location>
</feature>
<protein>
    <submittedName>
        <fullName evidence="10">HYLS1 centriolar and ciliosis associated</fullName>
    </submittedName>
</protein>
<keyword evidence="7" id="KW-0966">Cell projection</keyword>
<evidence type="ECO:0000313" key="11">
    <source>
        <dbReference type="Proteomes" id="UP000694409"/>
    </source>
</evidence>
<dbReference type="GeneID" id="103822839"/>
<dbReference type="GO" id="GO:0097730">
    <property type="term" value="C:non-motile cilium"/>
    <property type="evidence" value="ECO:0007669"/>
    <property type="project" value="TreeGrafter"/>
</dbReference>